<organism evidence="10 11">
    <name type="scientific">Paenibacillus motobuensis</name>
    <dbReference type="NCBI Taxonomy" id="295324"/>
    <lineage>
        <taxon>Bacteria</taxon>
        <taxon>Bacillati</taxon>
        <taxon>Bacillota</taxon>
        <taxon>Bacilli</taxon>
        <taxon>Bacillales</taxon>
        <taxon>Paenibacillaceae</taxon>
        <taxon>Paenibacillus</taxon>
    </lineage>
</organism>
<evidence type="ECO:0000256" key="6">
    <source>
        <dbReference type="ARBA" id="ARBA00023136"/>
    </source>
</evidence>
<dbReference type="Proteomes" id="UP001500340">
    <property type="component" value="Unassembled WGS sequence"/>
</dbReference>
<keyword evidence="3 8" id="KW-0132">Cell division</keyword>
<evidence type="ECO:0000256" key="5">
    <source>
        <dbReference type="ARBA" id="ARBA00022989"/>
    </source>
</evidence>
<dbReference type="EMBL" id="BAAACX010000028">
    <property type="protein sequence ID" value="GAA0412154.1"/>
    <property type="molecule type" value="Genomic_DNA"/>
</dbReference>
<dbReference type="GO" id="GO:0051301">
    <property type="term" value="P:cell division"/>
    <property type="evidence" value="ECO:0007669"/>
    <property type="project" value="UniProtKB-KW"/>
</dbReference>
<dbReference type="InterPro" id="IPR026580">
    <property type="entry name" value="DivIB"/>
</dbReference>
<gene>
    <name evidence="8" type="primary">divIB</name>
    <name evidence="10" type="ORF">GCM10008933_48010</name>
</gene>
<evidence type="ECO:0000256" key="2">
    <source>
        <dbReference type="ARBA" id="ARBA00022475"/>
    </source>
</evidence>
<comment type="caution">
    <text evidence="10">The sequence shown here is derived from an EMBL/GenBank/DDBJ whole genome shotgun (WGS) entry which is preliminary data.</text>
</comment>
<dbReference type="PROSITE" id="PS51779">
    <property type="entry name" value="POTRA"/>
    <property type="match status" value="1"/>
</dbReference>
<sequence length="256" mass="28189">MILKVNVPILKEPRSKKKSSRKIMVILILLFIAILCVLFFRSSLSKISDIKFQGNIFATEKEMLSISGLEIGEPFFGTSSDKIEARLAKLPSVETATVKKSFPGSVTITIKEYPLAAYQLTSDGSLKGFLANGTVIELKNGTMPMEKPILTGWKSDDPNLGKLCTALAQIPDSLTSDISEITPSPTLSYPDRIKIYTRSHFEVISAISLLPAKVEYMNMILEVQDPGTLTMLEADSYVPYSQDASQDSSENDTTHQ</sequence>
<evidence type="ECO:0000256" key="7">
    <source>
        <dbReference type="ARBA" id="ARBA00023306"/>
    </source>
</evidence>
<dbReference type="Pfam" id="PF08478">
    <property type="entry name" value="POTRA_1"/>
    <property type="match status" value="1"/>
</dbReference>
<keyword evidence="4 8" id="KW-0812">Transmembrane</keyword>
<dbReference type="InterPro" id="IPR013685">
    <property type="entry name" value="POTRA_FtsQ_type"/>
</dbReference>
<dbReference type="PANTHER" id="PTHR37820:SF1">
    <property type="entry name" value="CELL DIVISION PROTEIN FTSQ"/>
    <property type="match status" value="1"/>
</dbReference>
<comment type="subcellular location">
    <subcellularLocation>
        <location evidence="8">Cell membrane</location>
        <topology evidence="8">Single-pass type II membrane protein</topology>
    </subcellularLocation>
    <subcellularLocation>
        <location evidence="1">Membrane</location>
    </subcellularLocation>
    <text evidence="8">Localizes to the division septum.</text>
</comment>
<keyword evidence="11" id="KW-1185">Reference proteome</keyword>
<keyword evidence="7 8" id="KW-0131">Cell cycle</keyword>
<evidence type="ECO:0000259" key="9">
    <source>
        <dbReference type="PROSITE" id="PS51779"/>
    </source>
</evidence>
<feature type="domain" description="POTRA" evidence="9">
    <location>
        <begin position="45"/>
        <end position="113"/>
    </location>
</feature>
<dbReference type="InterPro" id="IPR034746">
    <property type="entry name" value="POTRA"/>
</dbReference>
<name>A0ABN0YW10_9BACL</name>
<reference evidence="10 11" key="1">
    <citation type="journal article" date="2019" name="Int. J. Syst. Evol. Microbiol.">
        <title>The Global Catalogue of Microorganisms (GCM) 10K type strain sequencing project: providing services to taxonomists for standard genome sequencing and annotation.</title>
        <authorList>
            <consortium name="The Broad Institute Genomics Platform"/>
            <consortium name="The Broad Institute Genome Sequencing Center for Infectious Disease"/>
            <person name="Wu L."/>
            <person name="Ma J."/>
        </authorList>
    </citation>
    <scope>NUCLEOTIDE SEQUENCE [LARGE SCALE GENOMIC DNA]</scope>
    <source>
        <strain evidence="10 11">JCM 12774</strain>
    </source>
</reference>
<dbReference type="InterPro" id="IPR050487">
    <property type="entry name" value="FtsQ_DivIB"/>
</dbReference>
<dbReference type="PANTHER" id="PTHR37820">
    <property type="entry name" value="CELL DIVISION PROTEIN DIVIB"/>
    <property type="match status" value="1"/>
</dbReference>
<keyword evidence="2 8" id="KW-1003">Cell membrane</keyword>
<dbReference type="Gene3D" id="3.10.20.310">
    <property type="entry name" value="membrane protein fhac"/>
    <property type="match status" value="1"/>
</dbReference>
<protein>
    <recommendedName>
        <fullName evidence="8">Cell division protein DivIB</fullName>
    </recommendedName>
</protein>
<keyword evidence="6 8" id="KW-0472">Membrane</keyword>
<accession>A0ABN0YW10</accession>
<evidence type="ECO:0000313" key="10">
    <source>
        <dbReference type="EMBL" id="GAA0412154.1"/>
    </source>
</evidence>
<evidence type="ECO:0000256" key="4">
    <source>
        <dbReference type="ARBA" id="ARBA00022692"/>
    </source>
</evidence>
<dbReference type="HAMAP" id="MF_00912">
    <property type="entry name" value="DivIB"/>
    <property type="match status" value="1"/>
</dbReference>
<evidence type="ECO:0000256" key="1">
    <source>
        <dbReference type="ARBA" id="ARBA00004370"/>
    </source>
</evidence>
<evidence type="ECO:0000256" key="8">
    <source>
        <dbReference type="HAMAP-Rule" id="MF_00912"/>
    </source>
</evidence>
<evidence type="ECO:0000256" key="3">
    <source>
        <dbReference type="ARBA" id="ARBA00022618"/>
    </source>
</evidence>
<comment type="function">
    <text evidence="8">Cell division protein that may be involved in stabilizing or promoting the assembly of the division complex.</text>
</comment>
<proteinExistence type="inferred from homology"/>
<evidence type="ECO:0000313" key="11">
    <source>
        <dbReference type="Proteomes" id="UP001500340"/>
    </source>
</evidence>
<dbReference type="Gene3D" id="3.40.50.10960">
    <property type="match status" value="1"/>
</dbReference>
<comment type="similarity">
    <text evidence="8">Belongs to the FtsQ/DivIB family. DivIB subfamily.</text>
</comment>
<keyword evidence="5 8" id="KW-1133">Transmembrane helix</keyword>